<organism evidence="3 4">
    <name type="scientific">Mastigocoleus testarum BC008</name>
    <dbReference type="NCBI Taxonomy" id="371196"/>
    <lineage>
        <taxon>Bacteria</taxon>
        <taxon>Bacillati</taxon>
        <taxon>Cyanobacteriota</taxon>
        <taxon>Cyanophyceae</taxon>
        <taxon>Nostocales</taxon>
        <taxon>Hapalosiphonaceae</taxon>
        <taxon>Mastigocoleus</taxon>
    </lineage>
</organism>
<comment type="caution">
    <text evidence="3">The sequence shown here is derived from an EMBL/GenBank/DDBJ whole genome shotgun (WGS) entry which is preliminary data.</text>
</comment>
<gene>
    <name evidence="3" type="ORF">BC008_20355</name>
</gene>
<dbReference type="Proteomes" id="UP000053372">
    <property type="component" value="Unassembled WGS sequence"/>
</dbReference>
<dbReference type="InterPro" id="IPR013216">
    <property type="entry name" value="Methyltransf_11"/>
</dbReference>
<dbReference type="PANTHER" id="PTHR44068:SF11">
    <property type="entry name" value="GERANYL DIPHOSPHATE 2-C-METHYLTRANSFERASE"/>
    <property type="match status" value="1"/>
</dbReference>
<dbReference type="InterPro" id="IPR050447">
    <property type="entry name" value="Erg6_SMT_methyltransf"/>
</dbReference>
<keyword evidence="4" id="KW-1185">Reference proteome</keyword>
<protein>
    <recommendedName>
        <fullName evidence="2">Methyltransferase type 11 domain-containing protein</fullName>
    </recommendedName>
</protein>
<accession>A0A0V7ZKW1</accession>
<evidence type="ECO:0000256" key="1">
    <source>
        <dbReference type="ARBA" id="ARBA00022679"/>
    </source>
</evidence>
<dbReference type="OrthoDB" id="9782855at2"/>
<name>A0A0V7ZKW1_9CYAN</name>
<dbReference type="SUPFAM" id="SSF53335">
    <property type="entry name" value="S-adenosyl-L-methionine-dependent methyltransferases"/>
    <property type="match status" value="1"/>
</dbReference>
<dbReference type="PANTHER" id="PTHR44068">
    <property type="entry name" value="ZGC:194242"/>
    <property type="match status" value="1"/>
</dbReference>
<reference evidence="3 4" key="1">
    <citation type="journal article" date="2015" name="Genome Announc.">
        <title>Draft Genome of the Euendolithic (true boring) Cyanobacterium Mastigocoleus testarum strain BC008.</title>
        <authorList>
            <person name="Guida B.S."/>
            <person name="Garcia-Pichel F."/>
        </authorList>
    </citation>
    <scope>NUCLEOTIDE SEQUENCE [LARGE SCALE GENOMIC DNA]</scope>
    <source>
        <strain evidence="3 4">BC008</strain>
    </source>
</reference>
<dbReference type="GO" id="GO:0008757">
    <property type="term" value="F:S-adenosylmethionine-dependent methyltransferase activity"/>
    <property type="evidence" value="ECO:0007669"/>
    <property type="project" value="InterPro"/>
</dbReference>
<dbReference type="AlphaFoldDB" id="A0A0V7ZKW1"/>
<dbReference type="Gene3D" id="3.40.50.150">
    <property type="entry name" value="Vaccinia Virus protein VP39"/>
    <property type="match status" value="1"/>
</dbReference>
<evidence type="ECO:0000313" key="3">
    <source>
        <dbReference type="EMBL" id="KST65155.1"/>
    </source>
</evidence>
<keyword evidence="1" id="KW-0808">Transferase</keyword>
<feature type="domain" description="Methyltransferase type 11" evidence="2">
    <location>
        <begin position="42"/>
        <end position="138"/>
    </location>
</feature>
<dbReference type="InterPro" id="IPR029063">
    <property type="entry name" value="SAM-dependent_MTases_sf"/>
</dbReference>
<dbReference type="EMBL" id="LMTZ01000111">
    <property type="protein sequence ID" value="KST65155.1"/>
    <property type="molecule type" value="Genomic_DNA"/>
</dbReference>
<evidence type="ECO:0000313" key="4">
    <source>
        <dbReference type="Proteomes" id="UP000053372"/>
    </source>
</evidence>
<evidence type="ECO:0000259" key="2">
    <source>
        <dbReference type="Pfam" id="PF08241"/>
    </source>
</evidence>
<dbReference type="CDD" id="cd02440">
    <property type="entry name" value="AdoMet_MTases"/>
    <property type="match status" value="1"/>
</dbReference>
<dbReference type="Pfam" id="PF08241">
    <property type="entry name" value="Methyltransf_11"/>
    <property type="match status" value="1"/>
</dbReference>
<dbReference type="RefSeq" id="WP_027846493.1">
    <property type="nucleotide sequence ID" value="NZ_LMTZ01000111.1"/>
</dbReference>
<proteinExistence type="predicted"/>
<sequence>MSTGYVHGYSTEEQQRLVKQAKYWQDKLILKDLHFPAGEHLLEIGCGVGAVLGVLGKAFPNINLAGVDLNPTQIEHARKYLSNIGLHNADLRVGDAKQLPWPDANFDHVYIMWVLEHVSDPKAVLREAYRVLKPGGTITLTETDYMNFLIWPDTIDYRYLQKSLYELFEHTDGQPHIGRILGPLLLSAGFGKVTNTPLGIHYFRSSENEDLRDFVEWLYCVIESTINHMIQKLGKNPERLRSGLEFFRSIPDQPESAATAVIYRASAKR</sequence>